<dbReference type="HOGENOM" id="CLU_161753_0_0_1"/>
<dbReference type="Proteomes" id="UP000008063">
    <property type="component" value="Unassembled WGS sequence"/>
</dbReference>
<accession>F8PST7</accession>
<protein>
    <submittedName>
        <fullName evidence="1">Uncharacterized protein</fullName>
    </submittedName>
</protein>
<keyword evidence="2" id="KW-1185">Reference proteome</keyword>
<dbReference type="AlphaFoldDB" id="F8PST7"/>
<name>F8PST7_SERL3</name>
<evidence type="ECO:0000313" key="2">
    <source>
        <dbReference type="Proteomes" id="UP000008063"/>
    </source>
</evidence>
<dbReference type="EMBL" id="GL945478">
    <property type="protein sequence ID" value="EGO01365.1"/>
    <property type="molecule type" value="Genomic_DNA"/>
</dbReference>
<reference evidence="2" key="1">
    <citation type="journal article" date="2011" name="Science">
        <title>The plant cell wall-decomposing machinery underlies the functional diversity of forest fungi.</title>
        <authorList>
            <person name="Eastwood D.C."/>
            <person name="Floudas D."/>
            <person name="Binder M."/>
            <person name="Majcherczyk A."/>
            <person name="Schneider P."/>
            <person name="Aerts A."/>
            <person name="Asiegbu F.O."/>
            <person name="Baker S.E."/>
            <person name="Barry K."/>
            <person name="Bendiksby M."/>
            <person name="Blumentritt M."/>
            <person name="Coutinho P.M."/>
            <person name="Cullen D."/>
            <person name="de Vries R.P."/>
            <person name="Gathman A."/>
            <person name="Goodell B."/>
            <person name="Henrissat B."/>
            <person name="Ihrmark K."/>
            <person name="Kauserud H."/>
            <person name="Kohler A."/>
            <person name="LaButti K."/>
            <person name="Lapidus A."/>
            <person name="Lavin J.L."/>
            <person name="Lee Y.-H."/>
            <person name="Lindquist E."/>
            <person name="Lilly W."/>
            <person name="Lucas S."/>
            <person name="Morin E."/>
            <person name="Murat C."/>
            <person name="Oguiza J.A."/>
            <person name="Park J."/>
            <person name="Pisabarro A.G."/>
            <person name="Riley R."/>
            <person name="Rosling A."/>
            <person name="Salamov A."/>
            <person name="Schmidt O."/>
            <person name="Schmutz J."/>
            <person name="Skrede I."/>
            <person name="Stenlid J."/>
            <person name="Wiebenga A."/>
            <person name="Xie X."/>
            <person name="Kuees U."/>
            <person name="Hibbett D.S."/>
            <person name="Hoffmeister D."/>
            <person name="Hoegberg N."/>
            <person name="Martin F."/>
            <person name="Grigoriev I.V."/>
            <person name="Watkinson S.C."/>
        </authorList>
    </citation>
    <scope>NUCLEOTIDE SEQUENCE [LARGE SCALE GENOMIC DNA]</scope>
    <source>
        <strain evidence="2">strain S7.3</strain>
    </source>
</reference>
<gene>
    <name evidence="1" type="ORF">SERLA73DRAFT_51284</name>
</gene>
<dbReference type="InParanoid" id="F8PST7"/>
<evidence type="ECO:0000313" key="1">
    <source>
        <dbReference type="EMBL" id="EGO01365.1"/>
    </source>
</evidence>
<proteinExistence type="predicted"/>
<organism evidence="2">
    <name type="scientific">Serpula lacrymans var. lacrymans (strain S7.3)</name>
    <name type="common">Dry rot fungus</name>
    <dbReference type="NCBI Taxonomy" id="936435"/>
    <lineage>
        <taxon>Eukaryota</taxon>
        <taxon>Fungi</taxon>
        <taxon>Dikarya</taxon>
        <taxon>Basidiomycota</taxon>
        <taxon>Agaricomycotina</taxon>
        <taxon>Agaricomycetes</taxon>
        <taxon>Agaricomycetidae</taxon>
        <taxon>Boletales</taxon>
        <taxon>Coniophorineae</taxon>
        <taxon>Serpulaceae</taxon>
        <taxon>Serpula</taxon>
    </lineage>
</organism>
<sequence length="58" mass="6593">MCVNSFLAYISPFGNSEICLCCTEPHYNQVKLAQSRGSKKIPHQMFHTRPLDPQIQAL</sequence>